<comment type="caution">
    <text evidence="2">The sequence shown here is derived from an EMBL/GenBank/DDBJ whole genome shotgun (WGS) entry which is preliminary data.</text>
</comment>
<name>A0A916Z9M2_9SPHN</name>
<keyword evidence="3" id="KW-1185">Reference proteome</keyword>
<dbReference type="InterPro" id="IPR011528">
    <property type="entry name" value="NERD"/>
</dbReference>
<dbReference type="PROSITE" id="PS50965">
    <property type="entry name" value="NERD"/>
    <property type="match status" value="1"/>
</dbReference>
<evidence type="ECO:0000259" key="1">
    <source>
        <dbReference type="PROSITE" id="PS50965"/>
    </source>
</evidence>
<reference evidence="2" key="2">
    <citation type="submission" date="2020-09" db="EMBL/GenBank/DDBJ databases">
        <authorList>
            <person name="Sun Q."/>
            <person name="Zhou Y."/>
        </authorList>
    </citation>
    <scope>NUCLEOTIDE SEQUENCE</scope>
    <source>
        <strain evidence="2">CGMCC 1.15360</strain>
    </source>
</reference>
<dbReference type="RefSeq" id="WP_066774927.1">
    <property type="nucleotide sequence ID" value="NZ_BMIP01000010.1"/>
</dbReference>
<dbReference type="Pfam" id="PF08378">
    <property type="entry name" value="NERD"/>
    <property type="match status" value="1"/>
</dbReference>
<organism evidence="2 3">
    <name type="scientific">Croceicoccus mobilis</name>
    <dbReference type="NCBI Taxonomy" id="1703339"/>
    <lineage>
        <taxon>Bacteria</taxon>
        <taxon>Pseudomonadati</taxon>
        <taxon>Pseudomonadota</taxon>
        <taxon>Alphaproteobacteria</taxon>
        <taxon>Sphingomonadales</taxon>
        <taxon>Erythrobacteraceae</taxon>
        <taxon>Croceicoccus</taxon>
    </lineage>
</organism>
<dbReference type="Proteomes" id="UP000612349">
    <property type="component" value="Unassembled WGS sequence"/>
</dbReference>
<evidence type="ECO:0000313" key="2">
    <source>
        <dbReference type="EMBL" id="GGD81466.1"/>
    </source>
</evidence>
<proteinExistence type="predicted"/>
<dbReference type="AlphaFoldDB" id="A0A916Z9M2"/>
<accession>A0A916Z9M2</accession>
<sequence>MIFKDADDRSGDLAELERLADELPHADRAAVIRQIKAIRSGIAGERDAAHFINREFGHSERLALIHDLRFETDDSFAQIDHLVIHRFQAKAWVLETKNYSDRLVCDEHGDWTVWLNGKPRPIASPINQARRRCIALRKLLDRIGGKAIRGIQPVVLISPTSSIDRRHMPEDISIVKSDNFAAWWNAEAEKIGFGHAFGLAGRHLLGGYSQEAFTSLCEALVAAHVLARTDWRARLNIAASEPQTTAHSAAPVSSPSSKAIAGEIQTSLGWLKLSQIPDGRFALRNEKREELIVVVKDVCRGQAQWVGRYGNWLIDEHRVADIIGSIEQRANSTENSTRG</sequence>
<evidence type="ECO:0000313" key="3">
    <source>
        <dbReference type="Proteomes" id="UP000612349"/>
    </source>
</evidence>
<reference evidence="2" key="1">
    <citation type="journal article" date="2014" name="Int. J. Syst. Evol. Microbiol.">
        <title>Complete genome sequence of Corynebacterium casei LMG S-19264T (=DSM 44701T), isolated from a smear-ripened cheese.</title>
        <authorList>
            <consortium name="US DOE Joint Genome Institute (JGI-PGF)"/>
            <person name="Walter F."/>
            <person name="Albersmeier A."/>
            <person name="Kalinowski J."/>
            <person name="Ruckert C."/>
        </authorList>
    </citation>
    <scope>NUCLEOTIDE SEQUENCE</scope>
    <source>
        <strain evidence="2">CGMCC 1.15360</strain>
    </source>
</reference>
<feature type="domain" description="NERD" evidence="1">
    <location>
        <begin position="40"/>
        <end position="159"/>
    </location>
</feature>
<dbReference type="OrthoDB" id="7388945at2"/>
<gene>
    <name evidence="2" type="ORF">GCM10010990_34290</name>
</gene>
<protein>
    <recommendedName>
        <fullName evidence="1">NERD domain-containing protein</fullName>
    </recommendedName>
</protein>
<dbReference type="EMBL" id="BMIP01000010">
    <property type="protein sequence ID" value="GGD81466.1"/>
    <property type="molecule type" value="Genomic_DNA"/>
</dbReference>